<feature type="compositionally biased region" description="Basic residues" evidence="6">
    <location>
        <begin position="415"/>
        <end position="437"/>
    </location>
</feature>
<feature type="domain" description="Ig-like" evidence="7">
    <location>
        <begin position="235"/>
        <end position="326"/>
    </location>
</feature>
<evidence type="ECO:0000256" key="5">
    <source>
        <dbReference type="ARBA" id="ARBA00023180"/>
    </source>
</evidence>
<dbReference type="Gene3D" id="2.60.40.10">
    <property type="entry name" value="Immunoglobulins"/>
    <property type="match status" value="1"/>
</dbReference>
<keyword evidence="5" id="KW-0325">Glycoprotein</keyword>
<dbReference type="InterPro" id="IPR013098">
    <property type="entry name" value="Ig_I-set"/>
</dbReference>
<dbReference type="SUPFAM" id="SSF52058">
    <property type="entry name" value="L domain-like"/>
    <property type="match status" value="1"/>
</dbReference>
<dbReference type="InterPro" id="IPR036179">
    <property type="entry name" value="Ig-like_dom_sf"/>
</dbReference>
<evidence type="ECO:0000259" key="7">
    <source>
        <dbReference type="PROSITE" id="PS50835"/>
    </source>
</evidence>
<proteinExistence type="predicted"/>
<evidence type="ECO:0000256" key="3">
    <source>
        <dbReference type="ARBA" id="ARBA00022737"/>
    </source>
</evidence>
<dbReference type="Pfam" id="PF07679">
    <property type="entry name" value="I-set"/>
    <property type="match status" value="1"/>
</dbReference>
<keyword evidence="4" id="KW-1015">Disulfide bond</keyword>
<dbReference type="Gene3D" id="3.80.10.10">
    <property type="entry name" value="Ribonuclease Inhibitor"/>
    <property type="match status" value="1"/>
</dbReference>
<dbReference type="PROSITE" id="PS51450">
    <property type="entry name" value="LRR"/>
    <property type="match status" value="2"/>
</dbReference>
<evidence type="ECO:0000313" key="9">
    <source>
        <dbReference type="Proteomes" id="UP000694426"/>
    </source>
</evidence>
<dbReference type="CDD" id="cd00096">
    <property type="entry name" value="Ig"/>
    <property type="match status" value="1"/>
</dbReference>
<dbReference type="Proteomes" id="UP000694426">
    <property type="component" value="Unplaced"/>
</dbReference>
<organism evidence="8 9">
    <name type="scientific">Anser brachyrhynchus</name>
    <name type="common">Pink-footed goose</name>
    <dbReference type="NCBI Taxonomy" id="132585"/>
    <lineage>
        <taxon>Eukaryota</taxon>
        <taxon>Metazoa</taxon>
        <taxon>Chordata</taxon>
        <taxon>Craniata</taxon>
        <taxon>Vertebrata</taxon>
        <taxon>Euteleostomi</taxon>
        <taxon>Archelosauria</taxon>
        <taxon>Archosauria</taxon>
        <taxon>Dinosauria</taxon>
        <taxon>Saurischia</taxon>
        <taxon>Theropoda</taxon>
        <taxon>Coelurosauria</taxon>
        <taxon>Aves</taxon>
        <taxon>Neognathae</taxon>
        <taxon>Galloanserae</taxon>
        <taxon>Anseriformes</taxon>
        <taxon>Anatidae</taxon>
        <taxon>Anserinae</taxon>
        <taxon>Anser</taxon>
    </lineage>
</organism>
<keyword evidence="1" id="KW-0433">Leucine-rich repeat</keyword>
<dbReference type="SMART" id="SM00082">
    <property type="entry name" value="LRRCT"/>
    <property type="match status" value="1"/>
</dbReference>
<feature type="region of interest" description="Disordered" evidence="6">
    <location>
        <begin position="383"/>
        <end position="520"/>
    </location>
</feature>
<dbReference type="SMART" id="SM00408">
    <property type="entry name" value="IGc2"/>
    <property type="match status" value="1"/>
</dbReference>
<feature type="compositionally biased region" description="Basic and acidic residues" evidence="6">
    <location>
        <begin position="453"/>
        <end position="468"/>
    </location>
</feature>
<dbReference type="SUPFAM" id="SSF48726">
    <property type="entry name" value="Immunoglobulin"/>
    <property type="match status" value="1"/>
</dbReference>
<dbReference type="PANTHER" id="PTHR24366:SF15">
    <property type="entry name" value="IMMUNOGLOBULIN SUPERFAMILY CONTAINING LEUCINE-RICH REPEAT PROTEIN 2"/>
    <property type="match status" value="1"/>
</dbReference>
<dbReference type="Pfam" id="PF13855">
    <property type="entry name" value="LRR_8"/>
    <property type="match status" value="2"/>
</dbReference>
<dbReference type="InterPro" id="IPR003591">
    <property type="entry name" value="Leu-rich_rpt_typical-subtyp"/>
</dbReference>
<dbReference type="PROSITE" id="PS50835">
    <property type="entry name" value="IG_LIKE"/>
    <property type="match status" value="1"/>
</dbReference>
<sequence length="520" mass="56788">MLCALSPLGPGAAGQPPRLACPSACSCSAKKNGRLLAECAYKELLEVPRGLSPNVSILTLSANRIGWLRRGAFAEVPEVQSLWLGYNQIGTVEPGAFALLAQLKNLDLSHNKIMDFPWQDLRNISGLQILKMNNNRLAGLPRDAFHALKDLRSLWLNDNQLTTLAEGTFDKLPSLSQLQIFNNPFNCSCKVFWLKRWTESTSVSITKGGATLCVAPGRLKGRAVTDIPEHHCVAPSVQLTYLSNLDNSVMYDGLTLTLHCSVAGSPPPEIRWKIKTSTRGVEINGPTVARDGNASLSGRANKEDEGIYTCLAVNDVGMREVSVNVALAGSENPAEDLLGACKPKRSCPGRQETPGPLPVGQLFAQGMVLQELGVSRQVLREDGAHQGQPEGPGQERTGNLEARRRGSRNLQQSRRSPRCSKKKKRDNPLSKHPKTHHSTQQGHPCTPGRSPHVLHEPEEVRACARLERDDDEEGESSRADEENHLLDEEPLEGDTGKEGVTGEGGRRSAPCSWFQPRARF</sequence>
<dbReference type="InterPro" id="IPR007110">
    <property type="entry name" value="Ig-like_dom"/>
</dbReference>
<dbReference type="PANTHER" id="PTHR24366">
    <property type="entry name" value="IG(IMMUNOGLOBULIN) AND LRR(LEUCINE RICH REPEAT) DOMAINS"/>
    <property type="match status" value="1"/>
</dbReference>
<keyword evidence="2" id="KW-0732">Signal</keyword>
<dbReference type="GeneTree" id="ENSGT00940000160967"/>
<evidence type="ECO:0000256" key="4">
    <source>
        <dbReference type="ARBA" id="ARBA00023157"/>
    </source>
</evidence>
<dbReference type="InterPro" id="IPR003598">
    <property type="entry name" value="Ig_sub2"/>
</dbReference>
<reference evidence="8" key="1">
    <citation type="submission" date="2025-08" db="UniProtKB">
        <authorList>
            <consortium name="Ensembl"/>
        </authorList>
    </citation>
    <scope>IDENTIFICATION</scope>
</reference>
<evidence type="ECO:0000313" key="8">
    <source>
        <dbReference type="Ensembl" id="ENSABRP00000000186.1"/>
    </source>
</evidence>
<name>A0A8B9B7Y3_9AVES</name>
<feature type="compositionally biased region" description="Basic and acidic residues" evidence="6">
    <location>
        <begin position="475"/>
        <end position="487"/>
    </location>
</feature>
<dbReference type="InterPro" id="IPR032675">
    <property type="entry name" value="LRR_dom_sf"/>
</dbReference>
<dbReference type="InterPro" id="IPR013783">
    <property type="entry name" value="Ig-like_fold"/>
</dbReference>
<dbReference type="Ensembl" id="ENSABRT00000000295.1">
    <property type="protein sequence ID" value="ENSABRP00000000186.1"/>
    <property type="gene ID" value="ENSABRG00000000197.1"/>
</dbReference>
<evidence type="ECO:0000256" key="1">
    <source>
        <dbReference type="ARBA" id="ARBA00022614"/>
    </source>
</evidence>
<evidence type="ECO:0000256" key="6">
    <source>
        <dbReference type="SAM" id="MobiDB-lite"/>
    </source>
</evidence>
<dbReference type="AlphaFoldDB" id="A0A8B9B7Y3"/>
<keyword evidence="9" id="KW-1185">Reference proteome</keyword>
<dbReference type="InterPro" id="IPR000483">
    <property type="entry name" value="Cys-rich_flank_reg_C"/>
</dbReference>
<dbReference type="InterPro" id="IPR001611">
    <property type="entry name" value="Leu-rich_rpt"/>
</dbReference>
<keyword evidence="3" id="KW-0677">Repeat</keyword>
<accession>A0A8B9B7Y3</accession>
<evidence type="ECO:0000256" key="2">
    <source>
        <dbReference type="ARBA" id="ARBA00022729"/>
    </source>
</evidence>
<dbReference type="SMART" id="SM00369">
    <property type="entry name" value="LRR_TYP"/>
    <property type="match status" value="5"/>
</dbReference>
<protein>
    <submittedName>
        <fullName evidence="8">Immunoglobulin superfamily containing leucine rich repeat</fullName>
    </submittedName>
</protein>
<gene>
    <name evidence="8" type="primary">ISLR</name>
</gene>
<reference evidence="8" key="2">
    <citation type="submission" date="2025-09" db="UniProtKB">
        <authorList>
            <consortium name="Ensembl"/>
        </authorList>
    </citation>
    <scope>IDENTIFICATION</scope>
</reference>